<comment type="subcellular location">
    <subcellularLocation>
        <location evidence="1">Membrane</location>
        <topology evidence="1">Multi-pass membrane protein</topology>
    </subcellularLocation>
</comment>
<dbReference type="InterPro" id="IPR030191">
    <property type="entry name" value="CodB"/>
</dbReference>
<dbReference type="CDD" id="cd11484">
    <property type="entry name" value="SLC-NCS1sbd_CobB-like"/>
    <property type="match status" value="1"/>
</dbReference>
<feature type="transmembrane region" description="Helical" evidence="6">
    <location>
        <begin position="158"/>
        <end position="175"/>
    </location>
</feature>
<dbReference type="PANTHER" id="PTHR30569">
    <property type="entry name" value="CYTOSINE TRANSPORTER CODB"/>
    <property type="match status" value="1"/>
</dbReference>
<feature type="transmembrane region" description="Helical" evidence="6">
    <location>
        <begin position="270"/>
        <end position="295"/>
    </location>
</feature>
<evidence type="ECO:0000256" key="6">
    <source>
        <dbReference type="SAM" id="Phobius"/>
    </source>
</evidence>
<gene>
    <name evidence="7" type="ORF">HMPREF9225_1975</name>
</gene>
<feature type="transmembrane region" description="Helical" evidence="6">
    <location>
        <begin position="331"/>
        <end position="351"/>
    </location>
</feature>
<reference evidence="7 8" key="1">
    <citation type="submission" date="2010-07" db="EMBL/GenBank/DDBJ databases">
        <authorList>
            <person name="Muzny D."/>
            <person name="Qin X."/>
            <person name="Deng J."/>
            <person name="Jiang H."/>
            <person name="Liu Y."/>
            <person name="Qu J."/>
            <person name="Song X.-Z."/>
            <person name="Zhang L."/>
            <person name="Thornton R."/>
            <person name="Coyle M."/>
            <person name="Francisco L."/>
            <person name="Jackson L."/>
            <person name="Javaid M."/>
            <person name="Korchina V."/>
            <person name="Kovar C."/>
            <person name="Mata R."/>
            <person name="Mathew T."/>
            <person name="Ngo R."/>
            <person name="Nguyen L."/>
            <person name="Nguyen N."/>
            <person name="Okwuonu G."/>
            <person name="Ongeri F."/>
            <person name="Pham C."/>
            <person name="Simmons D."/>
            <person name="Wilczek-Boney K."/>
            <person name="Hale W."/>
            <person name="Jakkamsetti A."/>
            <person name="Pham P."/>
            <person name="Ruth R."/>
            <person name="San Lucas F."/>
            <person name="Warren J."/>
            <person name="Zhang J."/>
            <person name="Zhao Z."/>
            <person name="Zhou C."/>
            <person name="Zhu D."/>
            <person name="Lee S."/>
            <person name="Bess C."/>
            <person name="Blankenburg K."/>
            <person name="Forbes L."/>
            <person name="Fu Q."/>
            <person name="Gubbala S."/>
            <person name="Hirani K."/>
            <person name="Jayaseelan J.C."/>
            <person name="Lara F."/>
            <person name="Munidasa M."/>
            <person name="Palculict T."/>
            <person name="Patil S."/>
            <person name="Pu L.-L."/>
            <person name="Saada N."/>
            <person name="Tang L."/>
            <person name="Weissenberger G."/>
            <person name="Zhu Y."/>
            <person name="Hemphill L."/>
            <person name="Shang Y."/>
            <person name="Youmans B."/>
            <person name="Ayvaz T."/>
            <person name="Ross M."/>
            <person name="Santibanez J."/>
            <person name="Aqrawi P."/>
            <person name="Gross S."/>
            <person name="Joshi V."/>
            <person name="Fowler G."/>
            <person name="Nazareth L."/>
            <person name="Reid J."/>
            <person name="Worley K."/>
            <person name="Petrosino J."/>
            <person name="Highlander S."/>
            <person name="Gibbs R."/>
        </authorList>
    </citation>
    <scope>NUCLEOTIDE SEQUENCE [LARGE SCALE GENOMIC DNA]</scope>
    <source>
        <strain evidence="7 8">ATCC BAA-1640</strain>
    </source>
</reference>
<evidence type="ECO:0000256" key="4">
    <source>
        <dbReference type="ARBA" id="ARBA00022989"/>
    </source>
</evidence>
<keyword evidence="4 6" id="KW-1133">Transmembrane helix</keyword>
<feature type="transmembrane region" description="Helical" evidence="6">
    <location>
        <begin position="307"/>
        <end position="325"/>
    </location>
</feature>
<feature type="transmembrane region" description="Helical" evidence="6">
    <location>
        <begin position="55"/>
        <end position="78"/>
    </location>
</feature>
<dbReference type="HOGENOM" id="CLU_035711_0_0_9"/>
<dbReference type="InterPro" id="IPR001248">
    <property type="entry name" value="Pur-cyt_permease"/>
</dbReference>
<feature type="transmembrane region" description="Helical" evidence="6">
    <location>
        <begin position="131"/>
        <end position="151"/>
    </location>
</feature>
<dbReference type="GO" id="GO:0005886">
    <property type="term" value="C:plasma membrane"/>
    <property type="evidence" value="ECO:0007669"/>
    <property type="project" value="TreeGrafter"/>
</dbReference>
<dbReference type="STRING" id="862517.HMPREF9225_1975"/>
<feature type="transmembrane region" description="Helical" evidence="6">
    <location>
        <begin position="99"/>
        <end position="125"/>
    </location>
</feature>
<dbReference type="Gene3D" id="1.10.4160.10">
    <property type="entry name" value="Hydantoin permease"/>
    <property type="match status" value="1"/>
</dbReference>
<comment type="caution">
    <text evidence="7">The sequence shown here is derived from an EMBL/GenBank/DDBJ whole genome shotgun (WGS) entry which is preliminary data.</text>
</comment>
<name>E0NP86_9FIRM</name>
<accession>E0NP86</accession>
<evidence type="ECO:0000256" key="5">
    <source>
        <dbReference type="ARBA" id="ARBA00023136"/>
    </source>
</evidence>
<evidence type="ECO:0000313" key="7">
    <source>
        <dbReference type="EMBL" id="EFM24402.1"/>
    </source>
</evidence>
<feature type="transmembrane region" description="Helical" evidence="6">
    <location>
        <begin position="195"/>
        <end position="216"/>
    </location>
</feature>
<dbReference type="EMBL" id="AEEH01000054">
    <property type="protein sequence ID" value="EFM24402.1"/>
    <property type="molecule type" value="Genomic_DNA"/>
</dbReference>
<dbReference type="AlphaFoldDB" id="E0NP86"/>
<evidence type="ECO:0000256" key="2">
    <source>
        <dbReference type="ARBA" id="ARBA00008974"/>
    </source>
</evidence>
<protein>
    <submittedName>
        <fullName evidence="7">Permease, cytosine/purine, uracil, thiamine, allantoin family</fullName>
    </submittedName>
</protein>
<keyword evidence="3 6" id="KW-0812">Transmembrane</keyword>
<proteinExistence type="inferred from homology"/>
<feature type="transmembrane region" description="Helical" evidence="6">
    <location>
        <begin position="363"/>
        <end position="380"/>
    </location>
</feature>
<dbReference type="GO" id="GO:0015209">
    <property type="term" value="F:cytosine transmembrane transporter activity"/>
    <property type="evidence" value="ECO:0007669"/>
    <property type="project" value="InterPro"/>
</dbReference>
<organism evidence="7 8">
    <name type="scientific">Peptoniphilus duerdenii ATCC BAA-1640</name>
    <dbReference type="NCBI Taxonomy" id="862517"/>
    <lineage>
        <taxon>Bacteria</taxon>
        <taxon>Bacillati</taxon>
        <taxon>Bacillota</taxon>
        <taxon>Tissierellia</taxon>
        <taxon>Tissierellales</taxon>
        <taxon>Peptoniphilaceae</taxon>
        <taxon>Peptoniphilus</taxon>
    </lineage>
</organism>
<dbReference type="Proteomes" id="UP000003280">
    <property type="component" value="Unassembled WGS sequence"/>
</dbReference>
<evidence type="ECO:0000313" key="8">
    <source>
        <dbReference type="Proteomes" id="UP000003280"/>
    </source>
</evidence>
<comment type="similarity">
    <text evidence="2">Belongs to the purine-cytosine permease (2.A.39) family.</text>
</comment>
<dbReference type="PANTHER" id="PTHR30569:SF0">
    <property type="entry name" value="CYTOSINE PERMEASE"/>
    <property type="match status" value="1"/>
</dbReference>
<keyword evidence="8" id="KW-1185">Reference proteome</keyword>
<feature type="transmembrane region" description="Helical" evidence="6">
    <location>
        <begin position="228"/>
        <end position="250"/>
    </location>
</feature>
<keyword evidence="5 6" id="KW-0472">Membrane</keyword>
<sequence length="414" mass="45008">MYMDKNSISFSSKRVADSERVGWRAPLFNILGSNVAISELMVGGVLVLGMSFKQLLVTSVIGNLMLVLILILQGNIGMREGLDTYSLAESTFGSTGGKWIISLILAITSFGWFGVQAGVAGLSLLRIFPGLNLTMSVVVLGLLMMCFAVLGFNAMAKFNYLAVPPLIIMMVWGMYKALSVNGIESILSYTPATEMTILEGLNVVIGVVIVGTIISPDQLRYTRSIKDIVIIAVIGFAFISIFQQVAAGVLAMDSPSWDITEVLENLGFNWIAFLILLLAAWSTNVSNAYSGGLALKTVFPSLKRETLTIIAGLIGTAIAASGIIFKFQEFLSLLSMTISGIAGIMWVDYYILNNRSLKNREGTNTIAIICWVLAFIVSFVTDKYKFFIPPINAMIAGGLLYYLLMLNKKGRNND</sequence>
<dbReference type="eggNOG" id="COG1457">
    <property type="taxonomic scope" value="Bacteria"/>
</dbReference>
<dbReference type="Pfam" id="PF02133">
    <property type="entry name" value="Transp_cyt_pur"/>
    <property type="match status" value="1"/>
</dbReference>
<evidence type="ECO:0000256" key="3">
    <source>
        <dbReference type="ARBA" id="ARBA00022692"/>
    </source>
</evidence>
<evidence type="ECO:0000256" key="1">
    <source>
        <dbReference type="ARBA" id="ARBA00004141"/>
    </source>
</evidence>
<feature type="transmembrane region" description="Helical" evidence="6">
    <location>
        <begin position="21"/>
        <end position="49"/>
    </location>
</feature>
<feature type="transmembrane region" description="Helical" evidence="6">
    <location>
        <begin position="386"/>
        <end position="404"/>
    </location>
</feature>